<sequence>MPIKDTRASLSPTSLLSEEALWQHVGLCPGALIK</sequence>
<reference evidence="1" key="1">
    <citation type="submission" date="2014-09" db="EMBL/GenBank/DDBJ databases">
        <authorList>
            <person name="Magalhaes I.L.F."/>
            <person name="Oliveira U."/>
            <person name="Santos F.R."/>
            <person name="Vidigal T.H.D.A."/>
            <person name="Brescovit A.D."/>
            <person name="Santos A.J."/>
        </authorList>
    </citation>
    <scope>NUCLEOTIDE SEQUENCE</scope>
    <source>
        <tissue evidence="1">Shoot tissue taken approximately 20 cm above the soil surface</tissue>
    </source>
</reference>
<dbReference type="EMBL" id="GBRH01281250">
    <property type="protein sequence ID" value="JAD16645.1"/>
    <property type="molecule type" value="Transcribed_RNA"/>
</dbReference>
<organism evidence="1">
    <name type="scientific">Arundo donax</name>
    <name type="common">Giant reed</name>
    <name type="synonym">Donax arundinaceus</name>
    <dbReference type="NCBI Taxonomy" id="35708"/>
    <lineage>
        <taxon>Eukaryota</taxon>
        <taxon>Viridiplantae</taxon>
        <taxon>Streptophyta</taxon>
        <taxon>Embryophyta</taxon>
        <taxon>Tracheophyta</taxon>
        <taxon>Spermatophyta</taxon>
        <taxon>Magnoliopsida</taxon>
        <taxon>Liliopsida</taxon>
        <taxon>Poales</taxon>
        <taxon>Poaceae</taxon>
        <taxon>PACMAD clade</taxon>
        <taxon>Arundinoideae</taxon>
        <taxon>Arundineae</taxon>
        <taxon>Arundo</taxon>
    </lineage>
</organism>
<protein>
    <submittedName>
        <fullName evidence="1">Uncharacterized protein</fullName>
    </submittedName>
</protein>
<accession>A0A0A8XVI3</accession>
<name>A0A0A8XVI3_ARUDO</name>
<proteinExistence type="predicted"/>
<dbReference type="AlphaFoldDB" id="A0A0A8XVI3"/>
<reference evidence="1" key="2">
    <citation type="journal article" date="2015" name="Data Brief">
        <title>Shoot transcriptome of the giant reed, Arundo donax.</title>
        <authorList>
            <person name="Barrero R.A."/>
            <person name="Guerrero F.D."/>
            <person name="Moolhuijzen P."/>
            <person name="Goolsby J.A."/>
            <person name="Tidwell J."/>
            <person name="Bellgard S.E."/>
            <person name="Bellgard M.I."/>
        </authorList>
    </citation>
    <scope>NUCLEOTIDE SEQUENCE</scope>
    <source>
        <tissue evidence="1">Shoot tissue taken approximately 20 cm above the soil surface</tissue>
    </source>
</reference>
<evidence type="ECO:0000313" key="1">
    <source>
        <dbReference type="EMBL" id="JAD16645.1"/>
    </source>
</evidence>